<dbReference type="RefSeq" id="WP_272744562.1">
    <property type="nucleotide sequence ID" value="NZ_JAQQKV010000002.1"/>
</dbReference>
<evidence type="ECO:0000256" key="1">
    <source>
        <dbReference type="SAM" id="SignalP"/>
    </source>
</evidence>
<dbReference type="Proteomes" id="UP001218579">
    <property type="component" value="Unassembled WGS sequence"/>
</dbReference>
<dbReference type="PANTHER" id="PTHR32060">
    <property type="entry name" value="TAIL-SPECIFIC PROTEASE"/>
    <property type="match status" value="1"/>
</dbReference>
<sequence length="545" mass="56923">MFCLKKIATLGLIFAATALTGCGGGGGGGGGTTGGGSVPQPAGWVSGVFSAASTFKNQCQTVRTGVDIEGNAYPDRAGTELAEKNWLRSWTRETYLWNTEVTDTNPANGGTRTEYFATLKTLALTASGAPKDQFHFSEPTTEYLARRNAVASASYGAEFAILSGSVPRDVRVLYTDPNSPAEEMAGGQKKLIRGTQILRVNGIDLVNGGSTEAEINILNNGLFPPATGVTTTMEVRDPGTTTTRTITLTAQNLSAKAVNRTRVLPDGAGGKIGYVLFNTFSPNASEAELAGAMTTMRNEGVRDMVLDLRYNGGGLLAVASQLSYMVAGDARTTNRNFESLRFNALAGSRNPVTGQANNPVPFYTTGLGFSLAQGTALPTLNLPRVFVLTTDATCSASEAVINGLRGIGVEVVQIGGRTCGKPYGFYPQDNCGETYYTIQFQGVNHAGFGDYADGFVPANAATSTGVKIAGCSANDDLTRELGDSTEGLLRAAIGYATTGACPTPPPVATSAIQSGAFSSRNAGGSLRLEAPEKGIMDTNRDMTMR</sequence>
<dbReference type="PANTHER" id="PTHR32060:SF30">
    <property type="entry name" value="CARBOXY-TERMINAL PROCESSING PROTEASE CTPA"/>
    <property type="match status" value="1"/>
</dbReference>
<dbReference type="InterPro" id="IPR036034">
    <property type="entry name" value="PDZ_sf"/>
</dbReference>
<dbReference type="InterPro" id="IPR029045">
    <property type="entry name" value="ClpP/crotonase-like_dom_sf"/>
</dbReference>
<dbReference type="Gene3D" id="3.90.226.10">
    <property type="entry name" value="2-enoyl-CoA Hydratase, Chain A, domain 1"/>
    <property type="match status" value="1"/>
</dbReference>
<evidence type="ECO:0000259" key="2">
    <source>
        <dbReference type="Pfam" id="PF03572"/>
    </source>
</evidence>
<feature type="signal peptide" evidence="1">
    <location>
        <begin position="1"/>
        <end position="21"/>
    </location>
</feature>
<dbReference type="SUPFAM" id="SSF50156">
    <property type="entry name" value="PDZ domain-like"/>
    <property type="match status" value="1"/>
</dbReference>
<dbReference type="SUPFAM" id="SSF52096">
    <property type="entry name" value="ClpP/crotonase"/>
    <property type="match status" value="1"/>
</dbReference>
<dbReference type="Pfam" id="PF03572">
    <property type="entry name" value="Peptidase_S41"/>
    <property type="match status" value="1"/>
</dbReference>
<reference evidence="3 4" key="1">
    <citation type="submission" date="2023-01" db="EMBL/GenBank/DDBJ databases">
        <title>Novel species of the genus Asticcacaulis isolated from rivers.</title>
        <authorList>
            <person name="Lu H."/>
        </authorList>
    </citation>
    <scope>NUCLEOTIDE SEQUENCE [LARGE SCALE GENOMIC DNA]</scope>
    <source>
        <strain evidence="3 4">LKC15W</strain>
    </source>
</reference>
<proteinExistence type="predicted"/>
<dbReference type="Gene3D" id="3.30.750.170">
    <property type="match status" value="1"/>
</dbReference>
<keyword evidence="1" id="KW-0732">Signal</keyword>
<dbReference type="Gene3D" id="2.30.42.10">
    <property type="match status" value="1"/>
</dbReference>
<comment type="caution">
    <text evidence="3">The sequence shown here is derived from an EMBL/GenBank/DDBJ whole genome shotgun (WGS) entry which is preliminary data.</text>
</comment>
<keyword evidence="4" id="KW-1185">Reference proteome</keyword>
<gene>
    <name evidence="3" type="ORF">PQU98_08745</name>
</gene>
<dbReference type="InterPro" id="IPR005151">
    <property type="entry name" value="Tail-specific_protease"/>
</dbReference>
<name>A0ABT5HIZ5_9CAUL</name>
<feature type="domain" description="Tail specific protease" evidence="2">
    <location>
        <begin position="271"/>
        <end position="421"/>
    </location>
</feature>
<accession>A0ABT5HIZ5</accession>
<organism evidence="3 4">
    <name type="scientific">Asticcacaulis machinosus</name>
    <dbReference type="NCBI Taxonomy" id="2984211"/>
    <lineage>
        <taxon>Bacteria</taxon>
        <taxon>Pseudomonadati</taxon>
        <taxon>Pseudomonadota</taxon>
        <taxon>Alphaproteobacteria</taxon>
        <taxon>Caulobacterales</taxon>
        <taxon>Caulobacteraceae</taxon>
        <taxon>Asticcacaulis</taxon>
    </lineage>
</organism>
<dbReference type="EMBL" id="JAQQKV010000002">
    <property type="protein sequence ID" value="MDC7676215.1"/>
    <property type="molecule type" value="Genomic_DNA"/>
</dbReference>
<evidence type="ECO:0000313" key="3">
    <source>
        <dbReference type="EMBL" id="MDC7676215.1"/>
    </source>
</evidence>
<protein>
    <submittedName>
        <fullName evidence="3">S41 family peptidase</fullName>
    </submittedName>
</protein>
<evidence type="ECO:0000313" key="4">
    <source>
        <dbReference type="Proteomes" id="UP001218579"/>
    </source>
</evidence>
<feature type="chain" id="PRO_5045250129" evidence="1">
    <location>
        <begin position="22"/>
        <end position="545"/>
    </location>
</feature>
<dbReference type="PROSITE" id="PS51257">
    <property type="entry name" value="PROKAR_LIPOPROTEIN"/>
    <property type="match status" value="1"/>
</dbReference>